<dbReference type="STRING" id="1236989.JCM15548_13697"/>
<evidence type="ECO:0000313" key="2">
    <source>
        <dbReference type="EMBL" id="GAO31346.1"/>
    </source>
</evidence>
<feature type="transmembrane region" description="Helical" evidence="1">
    <location>
        <begin position="167"/>
        <end position="185"/>
    </location>
</feature>
<evidence type="ECO:0000313" key="3">
    <source>
        <dbReference type="Proteomes" id="UP000032900"/>
    </source>
</evidence>
<dbReference type="RefSeq" id="WP_062127401.1">
    <property type="nucleotide sequence ID" value="NZ_BAZW01000045.1"/>
</dbReference>
<dbReference type="EMBL" id="BAZW01000045">
    <property type="protein sequence ID" value="GAO31346.1"/>
    <property type="molecule type" value="Genomic_DNA"/>
</dbReference>
<dbReference type="AlphaFoldDB" id="A0A0E9M1U1"/>
<feature type="transmembrane region" description="Helical" evidence="1">
    <location>
        <begin position="132"/>
        <end position="155"/>
    </location>
</feature>
<feature type="transmembrane region" description="Helical" evidence="1">
    <location>
        <begin position="201"/>
        <end position="219"/>
    </location>
</feature>
<keyword evidence="3" id="KW-1185">Reference proteome</keyword>
<protein>
    <submittedName>
        <fullName evidence="2">Uncharacterized protein</fullName>
    </submittedName>
</protein>
<reference evidence="2 3" key="1">
    <citation type="journal article" date="2015" name="Microbes Environ.">
        <title>Distribution and evolution of nitrogen fixation genes in the phylum bacteroidetes.</title>
        <authorList>
            <person name="Inoue J."/>
            <person name="Oshima K."/>
            <person name="Suda W."/>
            <person name="Sakamoto M."/>
            <person name="Iino T."/>
            <person name="Noda S."/>
            <person name="Hongoh Y."/>
            <person name="Hattori M."/>
            <person name="Ohkuma M."/>
        </authorList>
    </citation>
    <scope>NUCLEOTIDE SEQUENCE [LARGE SCALE GENOMIC DNA]</scope>
    <source>
        <strain evidence="2">JCM 15548</strain>
    </source>
</reference>
<keyword evidence="1" id="KW-0472">Membrane</keyword>
<feature type="transmembrane region" description="Helical" evidence="1">
    <location>
        <begin position="104"/>
        <end position="126"/>
    </location>
</feature>
<sequence length="232" mass="25940">MEIVFQFILVAGVLKYSSKATFFDGYRGIWHYSLIGGAIAMASYPIILHTDSDFFDKLMSDKGSVSNIVVVITIEAIVGMFISIGMLHNLFAAKTNKWISVLKLIPGVLIIGIVFYTELMLFRAMAGVSFHWIAITASISVMLATALLSLMLKYVLPDISTRYEMKFLLNLLLLILAILLNAGLADYNTGHYEANTDYTKLLVFGGVAILGFISGWLLFKYKRIIYKILKLR</sequence>
<name>A0A0E9M1U1_9BACT</name>
<evidence type="ECO:0000256" key="1">
    <source>
        <dbReference type="SAM" id="Phobius"/>
    </source>
</evidence>
<comment type="caution">
    <text evidence="2">The sequence shown here is derived from an EMBL/GenBank/DDBJ whole genome shotgun (WGS) entry which is preliminary data.</text>
</comment>
<accession>A0A0E9M1U1</accession>
<dbReference type="Proteomes" id="UP000032900">
    <property type="component" value="Unassembled WGS sequence"/>
</dbReference>
<gene>
    <name evidence="2" type="ORF">JCM15548_13697</name>
</gene>
<feature type="transmembrane region" description="Helical" evidence="1">
    <location>
        <begin position="68"/>
        <end position="92"/>
    </location>
</feature>
<keyword evidence="1" id="KW-1133">Transmembrane helix</keyword>
<dbReference type="OrthoDB" id="1047589at2"/>
<feature type="transmembrane region" description="Helical" evidence="1">
    <location>
        <begin position="29"/>
        <end position="48"/>
    </location>
</feature>
<organism evidence="2 3">
    <name type="scientific">Geofilum rubicundum JCM 15548</name>
    <dbReference type="NCBI Taxonomy" id="1236989"/>
    <lineage>
        <taxon>Bacteria</taxon>
        <taxon>Pseudomonadati</taxon>
        <taxon>Bacteroidota</taxon>
        <taxon>Bacteroidia</taxon>
        <taxon>Marinilabiliales</taxon>
        <taxon>Marinilabiliaceae</taxon>
        <taxon>Geofilum</taxon>
    </lineage>
</organism>
<proteinExistence type="predicted"/>
<keyword evidence="1" id="KW-0812">Transmembrane</keyword>